<evidence type="ECO:0000313" key="1">
    <source>
        <dbReference type="Proteomes" id="UP000095280"/>
    </source>
</evidence>
<dbReference type="WBParaSite" id="maker-uti_cns_0008893-snap-gene-0.12-mRNA-1">
    <property type="protein sequence ID" value="maker-uti_cns_0008893-snap-gene-0.12-mRNA-1"/>
    <property type="gene ID" value="maker-uti_cns_0008893-snap-gene-0.12"/>
</dbReference>
<dbReference type="WBParaSite" id="maker-uti_cns_0004690-snap-gene-0.8-mRNA-1">
    <property type="protein sequence ID" value="maker-uti_cns_0004690-snap-gene-0.8-mRNA-1"/>
    <property type="gene ID" value="maker-uti_cns_0004690-snap-gene-0.8"/>
</dbReference>
<reference evidence="2 3" key="1">
    <citation type="submission" date="2016-11" db="UniProtKB">
        <authorList>
            <consortium name="WormBaseParasite"/>
        </authorList>
    </citation>
    <scope>IDENTIFICATION</scope>
</reference>
<protein>
    <submittedName>
        <fullName evidence="2 3">Mab-21 domain-containing protein</fullName>
    </submittedName>
</protein>
<dbReference type="WBParaSite" id="maker-uti_cns_0045393-snap-gene-0.4-mRNA-1">
    <property type="protein sequence ID" value="maker-uti_cns_0045393-snap-gene-0.4-mRNA-1"/>
    <property type="gene ID" value="maker-uti_cns_0045393-snap-gene-0.4"/>
</dbReference>
<dbReference type="AlphaFoldDB" id="A0A1I8H7T4"/>
<dbReference type="Proteomes" id="UP000095280">
    <property type="component" value="Unplaced"/>
</dbReference>
<proteinExistence type="predicted"/>
<accession>A0A1I8H7T4</accession>
<sequence length="257" mass="29924">MAGSNDRADCLHHIHNWYKESDSKDTIVPLHTMEMFIMSTLGANLSTFTDPQNPNFKPFYHDFMEPVGNSRQFADKQSFMNKTRLSVRRVLGCGHFMLCALRATYNQLESKYGDLWENVSFWRSKKKQIEEENLLDPERPCNSQAVLKWMQKFYFELFLSCIPMDECWHNAKISYTMLRFTSPCEPADADVRSEEFLRNYQEFVIFLLVNMHELGLLTGDPLQQYLRLVRKKGSPPANQISASQKDSLAKNIGEILN</sequence>
<name>A0A1I8H7T4_9PLAT</name>
<evidence type="ECO:0000313" key="2">
    <source>
        <dbReference type="WBParaSite" id="maker-uti_cns_0004690-snap-gene-0.8-mRNA-1"/>
    </source>
</evidence>
<evidence type="ECO:0000313" key="3">
    <source>
        <dbReference type="WBParaSite" id="maker-uti_cns_0008893-snap-gene-0.12-mRNA-1"/>
    </source>
</evidence>
<keyword evidence="1" id="KW-1185">Reference proteome</keyword>
<organism evidence="1 2">
    <name type="scientific">Macrostomum lignano</name>
    <dbReference type="NCBI Taxonomy" id="282301"/>
    <lineage>
        <taxon>Eukaryota</taxon>
        <taxon>Metazoa</taxon>
        <taxon>Spiralia</taxon>
        <taxon>Lophotrochozoa</taxon>
        <taxon>Platyhelminthes</taxon>
        <taxon>Rhabditophora</taxon>
        <taxon>Macrostomorpha</taxon>
        <taxon>Macrostomida</taxon>
        <taxon>Macrostomidae</taxon>
        <taxon>Macrostomum</taxon>
    </lineage>
</organism>